<evidence type="ECO:0000259" key="4">
    <source>
        <dbReference type="PROSITE" id="PS00623"/>
    </source>
</evidence>
<feature type="binding site" evidence="2">
    <location>
        <position position="267"/>
    </location>
    <ligand>
        <name>FAD</name>
        <dbReference type="ChEBI" id="CHEBI:57692"/>
    </ligand>
</feature>
<dbReference type="PANTHER" id="PTHR11552">
    <property type="entry name" value="GLUCOSE-METHANOL-CHOLINE GMC OXIDOREDUCTASE"/>
    <property type="match status" value="1"/>
</dbReference>
<proteinExistence type="inferred from homology"/>
<dbReference type="PROSITE" id="PS00623">
    <property type="entry name" value="GMC_OXRED_1"/>
    <property type="match status" value="1"/>
</dbReference>
<dbReference type="GO" id="GO:0016491">
    <property type="term" value="F:oxidoreductase activity"/>
    <property type="evidence" value="ECO:0000318"/>
    <property type="project" value="GO_Central"/>
</dbReference>
<evidence type="ECO:0000256" key="1">
    <source>
        <dbReference type="ARBA" id="ARBA00010790"/>
    </source>
</evidence>
<comment type="cofactor">
    <cofactor evidence="2">
        <name>FAD</name>
        <dbReference type="ChEBI" id="CHEBI:57692"/>
    </cofactor>
</comment>
<dbReference type="PROSITE" id="PS00624">
    <property type="entry name" value="GMC_OXRED_2"/>
    <property type="match status" value="1"/>
</dbReference>
<dbReference type="STRING" id="6669.E9G975"/>
<evidence type="ECO:0000256" key="2">
    <source>
        <dbReference type="PIRSR" id="PIRSR000137-2"/>
    </source>
</evidence>
<evidence type="ECO:0000313" key="7">
    <source>
        <dbReference type="Proteomes" id="UP000000305"/>
    </source>
</evidence>
<accession>E9G975</accession>
<dbReference type="SUPFAM" id="SSF51905">
    <property type="entry name" value="FAD/NAD(P)-binding domain"/>
    <property type="match status" value="1"/>
</dbReference>
<sequence length="657" mass="72980">MITLAQIFGPLSLWASLPSFLLYYLFYSTFDHNDPEGPVKDTKVFQTEYDFIIIGAGSAGAVVANRLSEISNWKVLILEAGGDETIFSDIPGAVQFLQRTDIDWQYRTVTQSGACLAFNDNKCNWPRGKILGGSSVLNYMLYVRGNKRDYDSWAVDNPGWSYDDVLPYFIKSEDNRNPYIAANTKYHGTGGYLTVQEPSYTTPMLNAFIEGGVEMGYENNDGNAEIQTGFMKAQATVRRGSRCSTSKAFIRPVRNRRNFFISKHSHVHKIVIDPDTKQATAVRFEKKGRVYEVKATKEIILSAGSVNSPQILMLSGVGPADHLKTLGIPLMAALPVGNNLQDHIALGGMVFTVDKPFGFLDFRYFTFPTLLNWTINKSGPLSSLGGCEGLAWVNTRYADAAGDFPDIEFHFVAGAPPSDGGNVIRYNQGVRDDIWDEYYKPLENKDAWQLIPMLLRPQSTGTIRLASNDPYAAPLIDPQYFSNEQDVNVLIEGTKIAMALSKTNAFQKMGTRFYNKIFPGCESHTPWTDAYWGCFIRHYSSTIYHPAGTCKMGKAGDPSAVVDARLRVYGIKGLRVVDCSIMPNVVSGNTNAPAIMIGEKASDLIKEDWLVQKSDDTVSQQLNGSLPMDVNKFSARKKKKLLEKETLTFSTQSDSLS</sequence>
<dbReference type="HOGENOM" id="CLU_002865_7_0_1"/>
<organism evidence="6 7">
    <name type="scientific">Daphnia pulex</name>
    <name type="common">Water flea</name>
    <dbReference type="NCBI Taxonomy" id="6669"/>
    <lineage>
        <taxon>Eukaryota</taxon>
        <taxon>Metazoa</taxon>
        <taxon>Ecdysozoa</taxon>
        <taxon>Arthropoda</taxon>
        <taxon>Crustacea</taxon>
        <taxon>Branchiopoda</taxon>
        <taxon>Diplostraca</taxon>
        <taxon>Cladocera</taxon>
        <taxon>Anomopoda</taxon>
        <taxon>Daphniidae</taxon>
        <taxon>Daphnia</taxon>
    </lineage>
</organism>
<dbReference type="GO" id="GO:0050660">
    <property type="term" value="F:flavin adenine dinucleotide binding"/>
    <property type="evidence" value="ECO:0007669"/>
    <property type="project" value="InterPro"/>
</dbReference>
<keyword evidence="2 3" id="KW-0274">FAD</keyword>
<dbReference type="OrthoDB" id="269227at2759"/>
<gene>
    <name evidence="6" type="ORF">DAPPUDRAFT_100070</name>
</gene>
<evidence type="ECO:0000256" key="3">
    <source>
        <dbReference type="RuleBase" id="RU003968"/>
    </source>
</evidence>
<dbReference type="Gene3D" id="3.50.50.60">
    <property type="entry name" value="FAD/NAD(P)-binding domain"/>
    <property type="match status" value="1"/>
</dbReference>
<dbReference type="Gene3D" id="3.30.560.10">
    <property type="entry name" value="Glucose Oxidase, domain 3"/>
    <property type="match status" value="1"/>
</dbReference>
<dbReference type="PANTHER" id="PTHR11552:SF227">
    <property type="entry name" value="GLUCOSE DEHYDROGENASE [FAD, QUINONE]-LIKE PROTEIN"/>
    <property type="match status" value="1"/>
</dbReference>
<dbReference type="InterPro" id="IPR012132">
    <property type="entry name" value="GMC_OxRdtase"/>
</dbReference>
<dbReference type="OMA" id="EDYPWPM"/>
<comment type="similarity">
    <text evidence="1 3">Belongs to the GMC oxidoreductase family.</text>
</comment>
<dbReference type="EMBL" id="GL732535">
    <property type="protein sequence ID" value="EFX84138.1"/>
    <property type="molecule type" value="Genomic_DNA"/>
</dbReference>
<dbReference type="KEGG" id="dpx:DAPPUDRAFT_100070"/>
<dbReference type="GO" id="GO:0016614">
    <property type="term" value="F:oxidoreductase activity, acting on CH-OH group of donors"/>
    <property type="evidence" value="ECO:0007669"/>
    <property type="project" value="InterPro"/>
</dbReference>
<dbReference type="Pfam" id="PF00732">
    <property type="entry name" value="GMC_oxred_N"/>
    <property type="match status" value="1"/>
</dbReference>
<feature type="domain" description="Glucose-methanol-choline oxidoreductase N-terminal" evidence="4">
    <location>
        <begin position="128"/>
        <end position="151"/>
    </location>
</feature>
<dbReference type="Pfam" id="PF05199">
    <property type="entry name" value="GMC_oxred_C"/>
    <property type="match status" value="1"/>
</dbReference>
<name>E9G975_DAPPU</name>
<dbReference type="SUPFAM" id="SSF54373">
    <property type="entry name" value="FAD-linked reductases, C-terminal domain"/>
    <property type="match status" value="1"/>
</dbReference>
<protein>
    <recommendedName>
        <fullName evidence="4 5">Glucose-methanol-choline oxidoreductase N-terminal domain-containing protein</fullName>
    </recommendedName>
</protein>
<keyword evidence="7" id="KW-1185">Reference proteome</keyword>
<dbReference type="PIRSF" id="PIRSF000137">
    <property type="entry name" value="Alcohol_oxidase"/>
    <property type="match status" value="1"/>
</dbReference>
<feature type="domain" description="Glucose-methanol-choline oxidoreductase N-terminal" evidence="5">
    <location>
        <begin position="304"/>
        <end position="318"/>
    </location>
</feature>
<dbReference type="AlphaFoldDB" id="E9G975"/>
<evidence type="ECO:0000259" key="5">
    <source>
        <dbReference type="PROSITE" id="PS00624"/>
    </source>
</evidence>
<evidence type="ECO:0000313" key="6">
    <source>
        <dbReference type="EMBL" id="EFX84138.1"/>
    </source>
</evidence>
<keyword evidence="3" id="KW-0285">Flavoprotein</keyword>
<dbReference type="InterPro" id="IPR036188">
    <property type="entry name" value="FAD/NAD-bd_sf"/>
</dbReference>
<dbReference type="eggNOG" id="KOG1238">
    <property type="taxonomic scope" value="Eukaryota"/>
</dbReference>
<dbReference type="Proteomes" id="UP000000305">
    <property type="component" value="Unassembled WGS sequence"/>
</dbReference>
<dbReference type="InParanoid" id="E9G975"/>
<dbReference type="PhylomeDB" id="E9G975"/>
<reference evidence="6 7" key="1">
    <citation type="journal article" date="2011" name="Science">
        <title>The ecoresponsive genome of Daphnia pulex.</title>
        <authorList>
            <person name="Colbourne J.K."/>
            <person name="Pfrender M.E."/>
            <person name="Gilbert D."/>
            <person name="Thomas W.K."/>
            <person name="Tucker A."/>
            <person name="Oakley T.H."/>
            <person name="Tokishita S."/>
            <person name="Aerts A."/>
            <person name="Arnold G.J."/>
            <person name="Basu M.K."/>
            <person name="Bauer D.J."/>
            <person name="Caceres C.E."/>
            <person name="Carmel L."/>
            <person name="Casola C."/>
            <person name="Choi J.H."/>
            <person name="Detter J.C."/>
            <person name="Dong Q."/>
            <person name="Dusheyko S."/>
            <person name="Eads B.D."/>
            <person name="Frohlich T."/>
            <person name="Geiler-Samerotte K.A."/>
            <person name="Gerlach D."/>
            <person name="Hatcher P."/>
            <person name="Jogdeo S."/>
            <person name="Krijgsveld J."/>
            <person name="Kriventseva E.V."/>
            <person name="Kultz D."/>
            <person name="Laforsch C."/>
            <person name="Lindquist E."/>
            <person name="Lopez J."/>
            <person name="Manak J.R."/>
            <person name="Muller J."/>
            <person name="Pangilinan J."/>
            <person name="Patwardhan R.P."/>
            <person name="Pitluck S."/>
            <person name="Pritham E.J."/>
            <person name="Rechtsteiner A."/>
            <person name="Rho M."/>
            <person name="Rogozin I.B."/>
            <person name="Sakarya O."/>
            <person name="Salamov A."/>
            <person name="Schaack S."/>
            <person name="Shapiro H."/>
            <person name="Shiga Y."/>
            <person name="Skalitzky C."/>
            <person name="Smith Z."/>
            <person name="Souvorov A."/>
            <person name="Sung W."/>
            <person name="Tang Z."/>
            <person name="Tsuchiya D."/>
            <person name="Tu H."/>
            <person name="Vos H."/>
            <person name="Wang M."/>
            <person name="Wolf Y.I."/>
            <person name="Yamagata H."/>
            <person name="Yamada T."/>
            <person name="Ye Y."/>
            <person name="Shaw J.R."/>
            <person name="Andrews J."/>
            <person name="Crease T.J."/>
            <person name="Tang H."/>
            <person name="Lucas S.M."/>
            <person name="Robertson H.M."/>
            <person name="Bork P."/>
            <person name="Koonin E.V."/>
            <person name="Zdobnov E.M."/>
            <person name="Grigoriev I.V."/>
            <person name="Lynch M."/>
            <person name="Boore J.L."/>
        </authorList>
    </citation>
    <scope>NUCLEOTIDE SEQUENCE [LARGE SCALE GENOMIC DNA]</scope>
</reference>
<dbReference type="InterPro" id="IPR000172">
    <property type="entry name" value="GMC_OxRdtase_N"/>
</dbReference>
<dbReference type="InterPro" id="IPR007867">
    <property type="entry name" value="GMC_OxRtase_C"/>
</dbReference>